<feature type="region of interest" description="Disordered" evidence="1">
    <location>
        <begin position="53"/>
        <end position="126"/>
    </location>
</feature>
<feature type="compositionally biased region" description="Basic and acidic residues" evidence="1">
    <location>
        <begin position="77"/>
        <end position="91"/>
    </location>
</feature>
<evidence type="ECO:0000313" key="4">
    <source>
        <dbReference type="EMBL" id="PZR14396.1"/>
    </source>
</evidence>
<keyword evidence="2" id="KW-0812">Transmembrane</keyword>
<dbReference type="Pfam" id="PF03544">
    <property type="entry name" value="TonB_C"/>
    <property type="match status" value="1"/>
</dbReference>
<dbReference type="Gene3D" id="3.30.1150.10">
    <property type="match status" value="1"/>
</dbReference>
<gene>
    <name evidence="4" type="ORF">DI536_10065</name>
</gene>
<feature type="compositionally biased region" description="Basic and acidic residues" evidence="1">
    <location>
        <begin position="98"/>
        <end position="113"/>
    </location>
</feature>
<reference evidence="4 5" key="1">
    <citation type="submission" date="2017-08" db="EMBL/GenBank/DDBJ databases">
        <title>Infants hospitalized years apart are colonized by the same room-sourced microbial strains.</title>
        <authorList>
            <person name="Brooks B."/>
            <person name="Olm M.R."/>
            <person name="Firek B.A."/>
            <person name="Baker R."/>
            <person name="Thomas B.C."/>
            <person name="Morowitz M.J."/>
            <person name="Banfield J.F."/>
        </authorList>
    </citation>
    <scope>NUCLEOTIDE SEQUENCE [LARGE SCALE GENOMIC DNA]</scope>
    <source>
        <strain evidence="4">S2_003_000_R2_14</strain>
    </source>
</reference>
<dbReference type="SUPFAM" id="SSF74653">
    <property type="entry name" value="TolA/TonB C-terminal domain"/>
    <property type="match status" value="1"/>
</dbReference>
<feature type="transmembrane region" description="Helical" evidence="2">
    <location>
        <begin position="16"/>
        <end position="37"/>
    </location>
</feature>
<evidence type="ECO:0000256" key="2">
    <source>
        <dbReference type="SAM" id="Phobius"/>
    </source>
</evidence>
<organism evidence="4 5">
    <name type="scientific">Archangium gephyra</name>
    <dbReference type="NCBI Taxonomy" id="48"/>
    <lineage>
        <taxon>Bacteria</taxon>
        <taxon>Pseudomonadati</taxon>
        <taxon>Myxococcota</taxon>
        <taxon>Myxococcia</taxon>
        <taxon>Myxococcales</taxon>
        <taxon>Cystobacterineae</taxon>
        <taxon>Archangiaceae</taxon>
        <taxon>Archangium</taxon>
    </lineage>
</organism>
<dbReference type="Proteomes" id="UP000249061">
    <property type="component" value="Unassembled WGS sequence"/>
</dbReference>
<evidence type="ECO:0000259" key="3">
    <source>
        <dbReference type="Pfam" id="PF03544"/>
    </source>
</evidence>
<evidence type="ECO:0000256" key="1">
    <source>
        <dbReference type="SAM" id="MobiDB-lite"/>
    </source>
</evidence>
<dbReference type="AlphaFoldDB" id="A0A2W5TP07"/>
<feature type="domain" description="TonB C-terminal" evidence="3">
    <location>
        <begin position="177"/>
        <end position="251"/>
    </location>
</feature>
<dbReference type="EMBL" id="QFQP01000007">
    <property type="protein sequence ID" value="PZR14396.1"/>
    <property type="molecule type" value="Genomic_DNA"/>
</dbReference>
<comment type="caution">
    <text evidence="4">The sequence shown here is derived from an EMBL/GenBank/DDBJ whole genome shotgun (WGS) entry which is preliminary data.</text>
</comment>
<sequence>MFASVLKKGDVPRSRFGAGVVISIAVHVALVALVVWFSNHKPAEEEVEPEVKFFAAAPPPPPPPPPPPAGGAQQQPKTEKKIEKKTPKKDVIVQPKEIPVEKPPEAEPQKEEPAAPEPGGVQGGVEGGVEGGVVGGVIGGTVGGVIGGTIGGTGTDVVPFGEGMTRPDCDKGELTRRAYSREALEARVEGKLIIKCQFMADGSVKNCRVIKPLPHVGEQMLKLLSEAKCKPGTFQGKPISIDMTQPFDFKLAH</sequence>
<evidence type="ECO:0000313" key="5">
    <source>
        <dbReference type="Proteomes" id="UP000249061"/>
    </source>
</evidence>
<dbReference type="GO" id="GO:0055085">
    <property type="term" value="P:transmembrane transport"/>
    <property type="evidence" value="ECO:0007669"/>
    <property type="project" value="InterPro"/>
</dbReference>
<proteinExistence type="predicted"/>
<feature type="compositionally biased region" description="Pro residues" evidence="1">
    <location>
        <begin position="57"/>
        <end position="69"/>
    </location>
</feature>
<accession>A0A2W5TP07</accession>
<name>A0A2W5TP07_9BACT</name>
<protein>
    <submittedName>
        <fullName evidence="4">Energy transducer TonB</fullName>
    </submittedName>
</protein>
<dbReference type="InterPro" id="IPR037682">
    <property type="entry name" value="TonB_C"/>
</dbReference>
<keyword evidence="2" id="KW-1133">Transmembrane helix</keyword>
<keyword evidence="2" id="KW-0472">Membrane</keyword>